<feature type="domain" description="Hydantoinase/oxoprolinase N-terminal" evidence="2">
    <location>
        <begin position="5"/>
        <end position="180"/>
    </location>
</feature>
<evidence type="ECO:0000259" key="1">
    <source>
        <dbReference type="Pfam" id="PF01968"/>
    </source>
</evidence>
<evidence type="ECO:0000259" key="3">
    <source>
        <dbReference type="Pfam" id="PF19278"/>
    </source>
</evidence>
<keyword evidence="5" id="KW-1185">Reference proteome</keyword>
<feature type="domain" description="Hydantoinase A/oxoprolinase" evidence="1">
    <location>
        <begin position="202"/>
        <end position="496"/>
    </location>
</feature>
<accession>A0ABV6U356</accession>
<evidence type="ECO:0000313" key="5">
    <source>
        <dbReference type="Proteomes" id="UP001589870"/>
    </source>
</evidence>
<protein>
    <submittedName>
        <fullName evidence="4">Hydantoinase/oxoprolinase family protein</fullName>
    </submittedName>
</protein>
<dbReference type="Proteomes" id="UP001589870">
    <property type="component" value="Unassembled WGS sequence"/>
</dbReference>
<dbReference type="SUPFAM" id="SSF53067">
    <property type="entry name" value="Actin-like ATPase domain"/>
    <property type="match status" value="1"/>
</dbReference>
<dbReference type="Pfam" id="PF19278">
    <property type="entry name" value="Hydant_A_C"/>
    <property type="match status" value="1"/>
</dbReference>
<dbReference type="EMBL" id="JBHMQT010000012">
    <property type="protein sequence ID" value="MFC0862285.1"/>
    <property type="molecule type" value="Genomic_DNA"/>
</dbReference>
<dbReference type="Pfam" id="PF05378">
    <property type="entry name" value="Hydant_A_N"/>
    <property type="match status" value="1"/>
</dbReference>
<feature type="domain" description="Acetophenone carboxylase-like C-terminal" evidence="3">
    <location>
        <begin position="518"/>
        <end position="676"/>
    </location>
</feature>
<name>A0ABV6U356_9ACTN</name>
<dbReference type="InterPro" id="IPR002821">
    <property type="entry name" value="Hydantoinase_A"/>
</dbReference>
<dbReference type="InterPro" id="IPR043129">
    <property type="entry name" value="ATPase_NBD"/>
</dbReference>
<dbReference type="InterPro" id="IPR049517">
    <property type="entry name" value="ACX-like_C"/>
</dbReference>
<dbReference type="PANTHER" id="PTHR11365">
    <property type="entry name" value="5-OXOPROLINASE RELATED"/>
    <property type="match status" value="1"/>
</dbReference>
<comment type="caution">
    <text evidence="4">The sequence shown here is derived from an EMBL/GenBank/DDBJ whole genome shotgun (WGS) entry which is preliminary data.</text>
</comment>
<organism evidence="4 5">
    <name type="scientific">Sphaerimonospora cavernae</name>
    <dbReference type="NCBI Taxonomy" id="1740611"/>
    <lineage>
        <taxon>Bacteria</taxon>
        <taxon>Bacillati</taxon>
        <taxon>Actinomycetota</taxon>
        <taxon>Actinomycetes</taxon>
        <taxon>Streptosporangiales</taxon>
        <taxon>Streptosporangiaceae</taxon>
        <taxon>Sphaerimonospora</taxon>
    </lineage>
</organism>
<reference evidence="4 5" key="1">
    <citation type="submission" date="2024-09" db="EMBL/GenBank/DDBJ databases">
        <authorList>
            <person name="Sun Q."/>
            <person name="Mori K."/>
        </authorList>
    </citation>
    <scope>NUCLEOTIDE SEQUENCE [LARGE SCALE GENOMIC DNA]</scope>
    <source>
        <strain evidence="4 5">TBRC 1851</strain>
    </source>
</reference>
<sequence length="690" mass="73690">MTDWRLAVDIGGTFTDIVLLDADSGRVVVEKTLTTPSAPLGGVRDGVTSALAKAGIEPSDITRPIVHATTLITNALIEGKTGRAALVTTKGFGDTLEIRTEHRYDMYDMQIEFPASPIPRELVFEIDERTTATGEVRLAPGEDELDVLARRMSGVEAVAVCLLNSYANADNERLVAEGLAKRLGVPVCASYEVSPQIREYPRMITTACNAATMPVIGPYLEELERWLRDSGFGASVLMMLSNGGVISAADARKVPIRLVESGPAAGALAGVWYARRLAEERLFCFDLGGTTAKSCLIEEYQPELTNEFEVARVYRFKKGSGYPCSVPSVDLVEIGAGGGSLARIDDLGLLKVGPDSAGADPGPVAYARGGTTPATTDADLVMGLLDPAYFLGGEMPLDLERARQAFQPLADGMGTGVDEAAVGVYEVINQNMAAAARMHAVERGIDLRGVSLIAFGGAGPVHACGVAALLEAPRVIFPVNASVLSAFGTLVSPVRIDLARSMVRVLNAAADGDRDALLDEMRDEGRRILAAAGADIENVRFRYGLDARYAGQGNEITVWVGEGDAWPVTSEETAERFHQAYERVYGLRIPDVDVEVVTWRVAAWSDAPPFEVPTLPAGSGTATPYGTRLARFRRGEPPREVPVYRRASLGAGDRFSGPALIEERETTSVVPDGWTCEVSADGSIIATREI</sequence>
<evidence type="ECO:0000259" key="2">
    <source>
        <dbReference type="Pfam" id="PF05378"/>
    </source>
</evidence>
<gene>
    <name evidence="4" type="ORF">ACFHYQ_08250</name>
</gene>
<dbReference type="RefSeq" id="WP_394300499.1">
    <property type="nucleotide sequence ID" value="NZ_JBHMQT010000012.1"/>
</dbReference>
<dbReference type="InterPro" id="IPR008040">
    <property type="entry name" value="Hydant_A_N"/>
</dbReference>
<dbReference type="Pfam" id="PF01968">
    <property type="entry name" value="Hydantoinase_A"/>
    <property type="match status" value="1"/>
</dbReference>
<evidence type="ECO:0000313" key="4">
    <source>
        <dbReference type="EMBL" id="MFC0862285.1"/>
    </source>
</evidence>
<dbReference type="InterPro" id="IPR045079">
    <property type="entry name" value="Oxoprolinase-like"/>
</dbReference>
<proteinExistence type="predicted"/>
<dbReference type="PANTHER" id="PTHR11365:SF23">
    <property type="entry name" value="HYPOTHETICAL 5-OXOPROLINASE (EUROFUNG)-RELATED"/>
    <property type="match status" value="1"/>
</dbReference>